<dbReference type="Proteomes" id="UP000619260">
    <property type="component" value="Unassembled WGS sequence"/>
</dbReference>
<dbReference type="RefSeq" id="WP_203904009.1">
    <property type="nucleotide sequence ID" value="NZ_BOPF01000037.1"/>
</dbReference>
<proteinExistence type="predicted"/>
<protein>
    <recommendedName>
        <fullName evidence="3">Thioredoxin</fullName>
    </recommendedName>
</protein>
<evidence type="ECO:0000313" key="1">
    <source>
        <dbReference type="EMBL" id="GIJ50585.1"/>
    </source>
</evidence>
<comment type="caution">
    <text evidence="1">The sequence shown here is derived from an EMBL/GenBank/DDBJ whole genome shotgun (WGS) entry which is preliminary data.</text>
</comment>
<dbReference type="Gene3D" id="3.40.30.10">
    <property type="entry name" value="Glutaredoxin"/>
    <property type="match status" value="1"/>
</dbReference>
<name>A0A8J3YVI9_9ACTN</name>
<dbReference type="CDD" id="cd02947">
    <property type="entry name" value="TRX_family"/>
    <property type="match status" value="1"/>
</dbReference>
<dbReference type="EMBL" id="BOPF01000037">
    <property type="protein sequence ID" value="GIJ50585.1"/>
    <property type="molecule type" value="Genomic_DNA"/>
</dbReference>
<reference evidence="1" key="1">
    <citation type="submission" date="2021-01" db="EMBL/GenBank/DDBJ databases">
        <title>Whole genome shotgun sequence of Virgisporangium aliadipatigenens NBRC 105644.</title>
        <authorList>
            <person name="Komaki H."/>
            <person name="Tamura T."/>
        </authorList>
    </citation>
    <scope>NUCLEOTIDE SEQUENCE</scope>
    <source>
        <strain evidence="1">NBRC 105644</strain>
    </source>
</reference>
<accession>A0A8J3YVI9</accession>
<evidence type="ECO:0008006" key="3">
    <source>
        <dbReference type="Google" id="ProtNLM"/>
    </source>
</evidence>
<evidence type="ECO:0000313" key="2">
    <source>
        <dbReference type="Proteomes" id="UP000619260"/>
    </source>
</evidence>
<keyword evidence="2" id="KW-1185">Reference proteome</keyword>
<gene>
    <name evidence="1" type="ORF">Val02_74710</name>
</gene>
<dbReference type="SUPFAM" id="SSF52833">
    <property type="entry name" value="Thioredoxin-like"/>
    <property type="match status" value="1"/>
</dbReference>
<dbReference type="AlphaFoldDB" id="A0A8J3YVI9"/>
<sequence length="85" mass="9215">MPKGTVYSAKRFFDEVCGELNAVPFGVVFGTEVAERASKVSERFTIRAVPTLILMLDGKVVARRAGAAPVSARRTRVYEVLRGAA</sequence>
<organism evidence="1 2">
    <name type="scientific">Virgisporangium aliadipatigenens</name>
    <dbReference type="NCBI Taxonomy" id="741659"/>
    <lineage>
        <taxon>Bacteria</taxon>
        <taxon>Bacillati</taxon>
        <taxon>Actinomycetota</taxon>
        <taxon>Actinomycetes</taxon>
        <taxon>Micromonosporales</taxon>
        <taxon>Micromonosporaceae</taxon>
        <taxon>Virgisporangium</taxon>
    </lineage>
</organism>
<dbReference type="InterPro" id="IPR036249">
    <property type="entry name" value="Thioredoxin-like_sf"/>
</dbReference>